<organism evidence="1">
    <name type="scientific">marine sediment metagenome</name>
    <dbReference type="NCBI Taxonomy" id="412755"/>
    <lineage>
        <taxon>unclassified sequences</taxon>
        <taxon>metagenomes</taxon>
        <taxon>ecological metagenomes</taxon>
    </lineage>
</organism>
<accession>X0SLA1</accession>
<evidence type="ECO:0000313" key="1">
    <source>
        <dbReference type="EMBL" id="GAF81863.1"/>
    </source>
</evidence>
<proteinExistence type="predicted"/>
<dbReference type="AlphaFoldDB" id="X0SLA1"/>
<sequence>MTPDKILVFAPRFDTATEYSFEWGKDLIGKFSEDITTLLEADATQRNYLKGIPGHDVFIFFDHGIDDGLIDQNMRKFVNMGNVDTLKDKRVYTMACLSAKVLGVKAYHEGCLEYWGATDAITFTIDDAHLFGEVFVDGAYARFGEGKSIDEVFQSMREHFILQKTKTNNPWTKIWLEKDRDMWIVWHAGNPPPEPEPPKPWWVRLWEWLKDLLGFNAMEDYWFEPLACLYLA</sequence>
<reference evidence="1" key="1">
    <citation type="journal article" date="2014" name="Front. Microbiol.">
        <title>High frequency of phylogenetically diverse reductive dehalogenase-homologous genes in deep subseafloor sedimentary metagenomes.</title>
        <authorList>
            <person name="Kawai M."/>
            <person name="Futagami T."/>
            <person name="Toyoda A."/>
            <person name="Takaki Y."/>
            <person name="Nishi S."/>
            <person name="Hori S."/>
            <person name="Arai W."/>
            <person name="Tsubouchi T."/>
            <person name="Morono Y."/>
            <person name="Uchiyama I."/>
            <person name="Ito T."/>
            <person name="Fujiyama A."/>
            <person name="Inagaki F."/>
            <person name="Takami H."/>
        </authorList>
    </citation>
    <scope>NUCLEOTIDE SEQUENCE</scope>
    <source>
        <strain evidence="1">Expedition CK06-06</strain>
    </source>
</reference>
<evidence type="ECO:0008006" key="2">
    <source>
        <dbReference type="Google" id="ProtNLM"/>
    </source>
</evidence>
<dbReference type="EMBL" id="BARS01007346">
    <property type="protein sequence ID" value="GAF81863.1"/>
    <property type="molecule type" value="Genomic_DNA"/>
</dbReference>
<name>X0SLA1_9ZZZZ</name>
<protein>
    <recommendedName>
        <fullName evidence="2">Gingipain domain-containing protein</fullName>
    </recommendedName>
</protein>
<gene>
    <name evidence="1" type="ORF">S01H1_14155</name>
</gene>
<comment type="caution">
    <text evidence="1">The sequence shown here is derived from an EMBL/GenBank/DDBJ whole genome shotgun (WGS) entry which is preliminary data.</text>
</comment>